<name>A0ABR1SFS2_9PEZI</name>
<dbReference type="EMBL" id="JAQQWK010000010">
    <property type="protein sequence ID" value="KAK8030103.1"/>
    <property type="molecule type" value="Genomic_DNA"/>
</dbReference>
<evidence type="ECO:0000313" key="4">
    <source>
        <dbReference type="Proteomes" id="UP001444661"/>
    </source>
</evidence>
<feature type="domain" description="J" evidence="2">
    <location>
        <begin position="7"/>
        <end position="75"/>
    </location>
</feature>
<gene>
    <name evidence="3" type="ORF">PG993_011394</name>
</gene>
<feature type="compositionally biased region" description="Basic and acidic residues" evidence="1">
    <location>
        <begin position="100"/>
        <end position="110"/>
    </location>
</feature>
<dbReference type="SUPFAM" id="SSF46565">
    <property type="entry name" value="Chaperone J-domain"/>
    <property type="match status" value="1"/>
</dbReference>
<dbReference type="Pfam" id="PF00226">
    <property type="entry name" value="DnaJ"/>
    <property type="match status" value="1"/>
</dbReference>
<protein>
    <submittedName>
        <fullName evidence="3">Molecular chaperone DnaJ</fullName>
    </submittedName>
</protein>
<accession>A0ABR1SFS2</accession>
<dbReference type="CDD" id="cd06257">
    <property type="entry name" value="DnaJ"/>
    <property type="match status" value="1"/>
</dbReference>
<dbReference type="PANTHER" id="PTHR44144">
    <property type="entry name" value="DNAJ HOMOLOG SUBFAMILY C MEMBER 9"/>
    <property type="match status" value="1"/>
</dbReference>
<comment type="caution">
    <text evidence="3">The sequence shown here is derived from an EMBL/GenBank/DDBJ whole genome shotgun (WGS) entry which is preliminary data.</text>
</comment>
<dbReference type="PROSITE" id="PS00636">
    <property type="entry name" value="DNAJ_1"/>
    <property type="match status" value="1"/>
</dbReference>
<dbReference type="Gene3D" id="1.10.287.110">
    <property type="entry name" value="DnaJ domain"/>
    <property type="match status" value="1"/>
</dbReference>
<organism evidence="3 4">
    <name type="scientific">Apiospora rasikravindrae</name>
    <dbReference type="NCBI Taxonomy" id="990691"/>
    <lineage>
        <taxon>Eukaryota</taxon>
        <taxon>Fungi</taxon>
        <taxon>Dikarya</taxon>
        <taxon>Ascomycota</taxon>
        <taxon>Pezizomycotina</taxon>
        <taxon>Sordariomycetes</taxon>
        <taxon>Xylariomycetidae</taxon>
        <taxon>Amphisphaeriales</taxon>
        <taxon>Apiosporaceae</taxon>
        <taxon>Apiospora</taxon>
    </lineage>
</organism>
<dbReference type="PANTHER" id="PTHR44144:SF1">
    <property type="entry name" value="DNAJ HOMOLOG SUBFAMILY C MEMBER 9"/>
    <property type="match status" value="1"/>
</dbReference>
<feature type="compositionally biased region" description="Basic and acidic residues" evidence="1">
    <location>
        <begin position="80"/>
        <end position="89"/>
    </location>
</feature>
<dbReference type="SMART" id="SM00271">
    <property type="entry name" value="DnaJ"/>
    <property type="match status" value="1"/>
</dbReference>
<sequence length="562" mass="64592">MFTLPDDPYARLGVAKDAQIPEIRSAHRKLVLRCHPDKVSDPEQKAIKQEEFQKVQRAYEMLSDSTERQKYDDMVQANEMEKQNVRMRAEQPSYSSRGTPRRENTTESHHYNVNIRTAEPRFERSTSAYAPSPKGAPAYSSARAQPRSYEENIYSSSYDDGREHRKDKRSRKEADKAWERQREKAEKDSSRRKAEEKERDRKEKEKEKDRRKKKEEAAQKERKRDTDEKRHHRSPYHEDEPNIVEAVHKSEKSSTKVKANIRAKVVEAAPVREAITEDRHRSKQDAHLEFAAQYLQSSRNKVAPGLSRAKTYHPSSGWTPPVPTPPPAVGAMAPPPPPIPEEDEPVKRSSATRRSSHDTPRSKLSSAHRKSSRHEEESPRVIPGLKKYSTMPSRPSPPEVPESPPRNLHRTQTDSYSRPAPGPGPHPGLSRAQTWYSAGPAEEDYRDRGRSKHHPRYHSDEDYDDYSEDDARYSRRPSRHHSPEAPKTKFRYTVEGSKAIPVRTRAESPGRRGYKASYYGHETNSGRPMASMPPKYGEHDVAYSTTSDAGYRMTEPPQVYGY</sequence>
<dbReference type="InterPro" id="IPR036869">
    <property type="entry name" value="J_dom_sf"/>
</dbReference>
<dbReference type="InterPro" id="IPR018253">
    <property type="entry name" value="DnaJ_domain_CS"/>
</dbReference>
<feature type="compositionally biased region" description="Basic and acidic residues" evidence="1">
    <location>
        <begin position="159"/>
        <end position="254"/>
    </location>
</feature>
<feature type="region of interest" description="Disordered" evidence="1">
    <location>
        <begin position="80"/>
        <end position="258"/>
    </location>
</feature>
<reference evidence="3 4" key="1">
    <citation type="submission" date="2023-01" db="EMBL/GenBank/DDBJ databases">
        <title>Analysis of 21 Apiospora genomes using comparative genomics revels a genus with tremendous synthesis potential of carbohydrate active enzymes and secondary metabolites.</title>
        <authorList>
            <person name="Sorensen T."/>
        </authorList>
    </citation>
    <scope>NUCLEOTIDE SEQUENCE [LARGE SCALE GENOMIC DNA]</scope>
    <source>
        <strain evidence="3 4">CBS 33761</strain>
    </source>
</reference>
<evidence type="ECO:0000313" key="3">
    <source>
        <dbReference type="EMBL" id="KAK8030103.1"/>
    </source>
</evidence>
<dbReference type="Proteomes" id="UP001444661">
    <property type="component" value="Unassembled WGS sequence"/>
</dbReference>
<proteinExistence type="predicted"/>
<dbReference type="PRINTS" id="PR00625">
    <property type="entry name" value="JDOMAIN"/>
</dbReference>
<dbReference type="InterPro" id="IPR052594">
    <property type="entry name" value="J_domain-containing_protein"/>
</dbReference>
<feature type="compositionally biased region" description="Pro residues" evidence="1">
    <location>
        <begin position="394"/>
        <end position="404"/>
    </location>
</feature>
<feature type="compositionally biased region" description="Pro residues" evidence="1">
    <location>
        <begin position="320"/>
        <end position="339"/>
    </location>
</feature>
<evidence type="ECO:0000259" key="2">
    <source>
        <dbReference type="PROSITE" id="PS50076"/>
    </source>
</evidence>
<evidence type="ECO:0000256" key="1">
    <source>
        <dbReference type="SAM" id="MobiDB-lite"/>
    </source>
</evidence>
<keyword evidence="4" id="KW-1185">Reference proteome</keyword>
<feature type="region of interest" description="Disordered" evidence="1">
    <location>
        <begin position="297"/>
        <end position="541"/>
    </location>
</feature>
<dbReference type="InterPro" id="IPR001623">
    <property type="entry name" value="DnaJ_domain"/>
</dbReference>
<dbReference type="PROSITE" id="PS50076">
    <property type="entry name" value="DNAJ_2"/>
    <property type="match status" value="1"/>
</dbReference>